<dbReference type="AlphaFoldDB" id="A0AAW4X233"/>
<dbReference type="InterPro" id="IPR036237">
    <property type="entry name" value="Xyl_isomerase-like_sf"/>
</dbReference>
<dbReference type="SUPFAM" id="SSF51658">
    <property type="entry name" value="Xylose isomerase-like"/>
    <property type="match status" value="1"/>
</dbReference>
<evidence type="ECO:0000313" key="2">
    <source>
        <dbReference type="EMBL" id="MCC3145820.1"/>
    </source>
</evidence>
<name>A0AAW4X233_9FIRM</name>
<dbReference type="EMBL" id="JAJFAT010000018">
    <property type="protein sequence ID" value="MCC3145820.1"/>
    <property type="molecule type" value="Genomic_DNA"/>
</dbReference>
<dbReference type="Gene3D" id="3.20.20.150">
    <property type="entry name" value="Divalent-metal-dependent TIM barrel enzymes"/>
    <property type="match status" value="1"/>
</dbReference>
<evidence type="ECO:0000313" key="3">
    <source>
        <dbReference type="Proteomes" id="UP001199296"/>
    </source>
</evidence>
<evidence type="ECO:0000259" key="1">
    <source>
        <dbReference type="Pfam" id="PF01261"/>
    </source>
</evidence>
<proteinExistence type="predicted"/>
<dbReference type="RefSeq" id="WP_229346520.1">
    <property type="nucleotide sequence ID" value="NZ_JAJFAT010000018.1"/>
</dbReference>
<dbReference type="PANTHER" id="PTHR12110:SF53">
    <property type="entry name" value="BLR5974 PROTEIN"/>
    <property type="match status" value="1"/>
</dbReference>
<keyword evidence="3" id="KW-1185">Reference proteome</keyword>
<dbReference type="InterPro" id="IPR050312">
    <property type="entry name" value="IolE/XylAMocC-like"/>
</dbReference>
<organism evidence="2 3">
    <name type="scientific">Halanaerobium polyolivorans</name>
    <dbReference type="NCBI Taxonomy" id="2886943"/>
    <lineage>
        <taxon>Bacteria</taxon>
        <taxon>Bacillati</taxon>
        <taxon>Bacillota</taxon>
        <taxon>Clostridia</taxon>
        <taxon>Halanaerobiales</taxon>
        <taxon>Halanaerobiaceae</taxon>
        <taxon>Halanaerobium</taxon>
    </lineage>
</organism>
<accession>A0AAW4X233</accession>
<gene>
    <name evidence="2" type="ORF">LJ207_10835</name>
</gene>
<feature type="domain" description="Xylose isomerase-like TIM barrel" evidence="1">
    <location>
        <begin position="21"/>
        <end position="268"/>
    </location>
</feature>
<keyword evidence="2" id="KW-0413">Isomerase</keyword>
<dbReference type="GO" id="GO:0016853">
    <property type="term" value="F:isomerase activity"/>
    <property type="evidence" value="ECO:0007669"/>
    <property type="project" value="UniProtKB-KW"/>
</dbReference>
<dbReference type="InterPro" id="IPR013022">
    <property type="entry name" value="Xyl_isomerase-like_TIM-brl"/>
</dbReference>
<comment type="caution">
    <text evidence="2">The sequence shown here is derived from an EMBL/GenBank/DDBJ whole genome shotgun (WGS) entry which is preliminary data.</text>
</comment>
<sequence>MDNKIGICHWSLPMEGPFGCRLAAEIGLDGIQLDIGHSSRGFMLSRDFVQDAYLALGEKYGISFPSITIRELDEVAMTDPEGTESRELMNKALIKTIDAAEAMNIPIVMIPSFVESEITNEEKFQEAVKYLQYGCDYAEGKGITIATENTLSVSEIKRLIKEVDRDNIKLYFDSQNHFLHKDYNIAEILEELIDYVCQVHLKDGKDKDLSGALLGEGDTGFYETIEVLKKHDYSGWLVFENYYDRKPLSLKNDNPVELIKKDLQTVKEL</sequence>
<reference evidence="2 3" key="1">
    <citation type="submission" date="2021-10" db="EMBL/GenBank/DDBJ databases">
        <authorList>
            <person name="Grouzdev D.S."/>
            <person name="Pantiukh K.S."/>
            <person name="Krutkina M.S."/>
        </authorList>
    </citation>
    <scope>NUCLEOTIDE SEQUENCE [LARGE SCALE GENOMIC DNA]</scope>
    <source>
        <strain evidence="2 3">Z-7514</strain>
    </source>
</reference>
<dbReference type="Pfam" id="PF01261">
    <property type="entry name" value="AP_endonuc_2"/>
    <property type="match status" value="1"/>
</dbReference>
<protein>
    <submittedName>
        <fullName evidence="2">Sugar phosphate isomerase/epimerase</fullName>
    </submittedName>
</protein>
<dbReference type="Proteomes" id="UP001199296">
    <property type="component" value="Unassembled WGS sequence"/>
</dbReference>
<dbReference type="PANTHER" id="PTHR12110">
    <property type="entry name" value="HYDROXYPYRUVATE ISOMERASE"/>
    <property type="match status" value="1"/>
</dbReference>